<dbReference type="InterPro" id="IPR053243">
    <property type="entry name" value="SJ_maturation_regulator"/>
</dbReference>
<evidence type="ECO:0000256" key="1">
    <source>
        <dbReference type="ARBA" id="ARBA00009931"/>
    </source>
</evidence>
<proteinExistence type="inferred from homology"/>
<feature type="disulfide bond" evidence="7">
    <location>
        <begin position="1040"/>
        <end position="1101"/>
    </location>
</feature>
<evidence type="ECO:0000259" key="8">
    <source>
        <dbReference type="PROSITE" id="PS01180"/>
    </source>
</evidence>
<feature type="disulfide bond" evidence="7">
    <location>
        <begin position="683"/>
        <end position="747"/>
    </location>
</feature>
<feature type="disulfide bond" evidence="7">
    <location>
        <begin position="250"/>
        <end position="311"/>
    </location>
</feature>
<organism evidence="10 11">
    <name type="scientific">Acinonyx jubatus</name>
    <name type="common">Cheetah</name>
    <dbReference type="NCBI Taxonomy" id="32536"/>
    <lineage>
        <taxon>Eukaryota</taxon>
        <taxon>Metazoa</taxon>
        <taxon>Chordata</taxon>
        <taxon>Craniata</taxon>
        <taxon>Vertebrata</taxon>
        <taxon>Euteleostomi</taxon>
        <taxon>Mammalia</taxon>
        <taxon>Eutheria</taxon>
        <taxon>Laurasiatheria</taxon>
        <taxon>Carnivora</taxon>
        <taxon>Feliformia</taxon>
        <taxon>Felidae</taxon>
        <taxon>Felinae</taxon>
        <taxon>Acinonyx</taxon>
    </lineage>
</organism>
<gene>
    <name evidence="11" type="primary">LOC106969406</name>
</gene>
<feature type="disulfide bond" evidence="7">
    <location>
        <begin position="281"/>
        <end position="291"/>
    </location>
</feature>
<reference evidence="11" key="1">
    <citation type="submission" date="2025-08" db="UniProtKB">
        <authorList>
            <consortium name="RefSeq"/>
        </authorList>
    </citation>
    <scope>IDENTIFICATION</scope>
    <source>
        <tissue evidence="11">Blood</tissue>
    </source>
</reference>
<dbReference type="PROSITE" id="PS00420">
    <property type="entry name" value="SRCR_1"/>
    <property type="match status" value="2"/>
</dbReference>
<feature type="disulfide bond" evidence="7">
    <location>
        <begin position="367"/>
        <end position="428"/>
    </location>
</feature>
<evidence type="ECO:0000313" key="10">
    <source>
        <dbReference type="Proteomes" id="UP001652583"/>
    </source>
</evidence>
<dbReference type="SUPFAM" id="SSF49854">
    <property type="entry name" value="Spermadhesin, CUB domain"/>
    <property type="match status" value="1"/>
</dbReference>
<evidence type="ECO:0000256" key="2">
    <source>
        <dbReference type="ARBA" id="ARBA00022729"/>
    </source>
</evidence>
<feature type="domain" description="SRCR" evidence="9">
    <location>
        <begin position="1002"/>
        <end position="1102"/>
    </location>
</feature>
<feature type="disulfide bond" evidence="7">
    <location>
        <begin position="1027"/>
        <end position="1091"/>
    </location>
</feature>
<feature type="disulfide bond" evidence="7">
    <location>
        <begin position="696"/>
        <end position="757"/>
    </location>
</feature>
<dbReference type="SMART" id="SM00042">
    <property type="entry name" value="CUB"/>
    <property type="match status" value="1"/>
</dbReference>
<keyword evidence="10" id="KW-1185">Reference proteome</keyword>
<feature type="domain" description="CUB" evidence="8">
    <location>
        <begin position="90"/>
        <end position="201"/>
    </location>
</feature>
<dbReference type="InterPro" id="IPR036772">
    <property type="entry name" value="SRCR-like_dom_sf"/>
</dbReference>
<dbReference type="Pfam" id="PF00431">
    <property type="entry name" value="CUB"/>
    <property type="match status" value="1"/>
</dbReference>
<comment type="caution">
    <text evidence="6">Lacks conserved residue(s) required for the propagation of feature annotation.</text>
</comment>
<evidence type="ECO:0000256" key="6">
    <source>
        <dbReference type="PROSITE-ProRule" id="PRU00059"/>
    </source>
</evidence>
<comment type="similarity">
    <text evidence="1">Belongs to the DMBT1 family.</text>
</comment>
<keyword evidence="3" id="KW-0677">Repeat</keyword>
<evidence type="ECO:0000256" key="7">
    <source>
        <dbReference type="PROSITE-ProRule" id="PRU00196"/>
    </source>
</evidence>
<feature type="disulfide bond" evidence="7">
    <location>
        <begin position="398"/>
        <end position="408"/>
    </location>
</feature>
<dbReference type="Gene3D" id="3.10.250.10">
    <property type="entry name" value="SRCR-like domain"/>
    <property type="match status" value="5"/>
</dbReference>
<feature type="disulfide bond" evidence="7">
    <location>
        <begin position="1071"/>
        <end position="1081"/>
    </location>
</feature>
<feature type="disulfide bond" evidence="7">
    <location>
        <begin position="545"/>
        <end position="555"/>
    </location>
</feature>
<feature type="disulfide bond" evidence="7">
    <location>
        <begin position="501"/>
        <end position="565"/>
    </location>
</feature>
<dbReference type="PANTHER" id="PTHR47653:SF1">
    <property type="entry name" value="DELETED IN MALIGNANT BRAIN TUMORS 1 PROTEIN"/>
    <property type="match status" value="1"/>
</dbReference>
<dbReference type="InterPro" id="IPR001190">
    <property type="entry name" value="SRCR"/>
</dbReference>
<dbReference type="SUPFAM" id="SSF56487">
    <property type="entry name" value="SRCR-like"/>
    <property type="match status" value="5"/>
</dbReference>
<accession>A0ABM3NUK0</accession>
<name>A0ABM3NUK0_ACIJB</name>
<protein>
    <submittedName>
        <fullName evidence="11">Deleted in malignant brain tumors 1 protein-like</fullName>
    </submittedName>
</protein>
<dbReference type="CDD" id="cd00041">
    <property type="entry name" value="CUB"/>
    <property type="match status" value="1"/>
</dbReference>
<dbReference type="Gene3D" id="2.60.120.290">
    <property type="entry name" value="Spermadhesin, CUB domain"/>
    <property type="match status" value="1"/>
</dbReference>
<feature type="disulfide bond" evidence="7">
    <location>
        <begin position="354"/>
        <end position="418"/>
    </location>
</feature>
<dbReference type="Pfam" id="PF00530">
    <property type="entry name" value="SRCR"/>
    <property type="match status" value="5"/>
</dbReference>
<dbReference type="Proteomes" id="UP001652583">
    <property type="component" value="Chromosome D2"/>
</dbReference>
<dbReference type="InterPro" id="IPR000859">
    <property type="entry name" value="CUB_dom"/>
</dbReference>
<evidence type="ECO:0000256" key="5">
    <source>
        <dbReference type="ARBA" id="ARBA00023180"/>
    </source>
</evidence>
<feature type="disulfide bond" evidence="7">
    <location>
        <begin position="237"/>
        <end position="301"/>
    </location>
</feature>
<dbReference type="PRINTS" id="PR00258">
    <property type="entry name" value="SPERACTRCPTR"/>
</dbReference>
<feature type="domain" description="SRCR" evidence="9">
    <location>
        <begin position="658"/>
        <end position="758"/>
    </location>
</feature>
<feature type="domain" description="SRCR" evidence="9">
    <location>
        <begin position="212"/>
        <end position="312"/>
    </location>
</feature>
<feature type="disulfide bond" evidence="7">
    <location>
        <begin position="727"/>
        <end position="737"/>
    </location>
</feature>
<sequence>MGSPGEPLASCINLHLSTHLVCRCPNSWVGQSSLSSGTQRWEVTAWNVNIFYYFRGIFWIKVLAHSIIFSLYIFTDSTGDSPATDENFHCGGLLTNNSGSISSPWYPKKYPTNVVCAWDIQVDARAHVKLTFDVVKMENFFGCPYDFIEIFDGPQSESFSLGRFCSGTTPVFTSSSNHLTVVFHSDAIITNMGFFASYESLVQDENNTDVALRLAGGSHRCEGRVELHYNGTWGTVCDDSWDPRDAQVVCRQLACGRAVSAPGRAHFHQGVGPIALDDVECVGTEARLWQCLHSGWFSHNCGHHEDAGVICSASFPKLAEVPTSAGLGLRLVNGSSRCEGRVEVHHADTWGTVCDDSWSIEDAHVVCRQLGCGPAVSALSGASFSPGSGSILLDDVKCTGSESSLGQCPLSGWLTHNCGHHQDAGVICSDERRLAFVAHRNVANMIFMAPVPYGIKAVLIRDKLVVCLVPADLPVVRLAAGSSRCEGRVEILYNGTWGTVCDDLWDLSAAQVVCRQLGCGMALAAPRSSLFGDGSGPIFLDDVRCTGDETSLGQCIHRGLSVHNCGHHEDAGAVCSGGLRSAVAFARISRTGTRGQMWVHVPIGWCVHERFCKCAPADMNALCFLFQLPKLPQNQRKQLLQLSRSSNNPESSPDLPIIRLADGSNRCEGRIEVYHNGTWGTVCDDLWSISAARVVCRQLDCGEGVRALGNGHFGEGVGSILLDDVQCRGNETTLGQCRHLGLSIHNCGHHEDAGVICSVSASATEMTTSPVPTSVSATDSALGTGNKFSADLSCHCAIPTSAEATSSPVMPSAPCKCRQMGQQDCLGHVTRANARTPCFSHNHRDLHTRYLFNLSGSDLSTCPSFVFGSYIRRHRVVPTLGNALSLSPWPMGGEGGGSTLHLLGGVCCVTGEALTHPAHANARQLDCDRVGSPRTQLHFLPHCCSNQNILFSFHSSLVADTSPTREEETSSPAIHLISTKATSSPVTISTGEDMIPLPDPPLRLAGGRSRCEGRVEVRHQGVWGTVCDDHWDIRDARVVCRLLRCGPALAAPGRGRFGPGSGPILLDDVRCAGTEDTLGRCGHSGWTRHNCRHREDAGVVCAVPAMPPAVGGPTGKGNSLSILGSYTRVDWVQLPKDQRSGAKSIRRG</sequence>
<keyword evidence="4 7" id="KW-1015">Disulfide bond</keyword>
<keyword evidence="2" id="KW-0732">Signal</keyword>
<dbReference type="InterPro" id="IPR035914">
    <property type="entry name" value="Sperma_CUB_dom_sf"/>
</dbReference>
<evidence type="ECO:0000256" key="4">
    <source>
        <dbReference type="ARBA" id="ARBA00023157"/>
    </source>
</evidence>
<dbReference type="GeneID" id="106969406"/>
<evidence type="ECO:0000259" key="9">
    <source>
        <dbReference type="PROSITE" id="PS50287"/>
    </source>
</evidence>
<dbReference type="PROSITE" id="PS01180">
    <property type="entry name" value="CUB"/>
    <property type="match status" value="1"/>
</dbReference>
<evidence type="ECO:0000256" key="3">
    <source>
        <dbReference type="ARBA" id="ARBA00022737"/>
    </source>
</evidence>
<feature type="domain" description="SRCR" evidence="9">
    <location>
        <begin position="476"/>
        <end position="576"/>
    </location>
</feature>
<dbReference type="RefSeq" id="XP_053063098.1">
    <property type="nucleotide sequence ID" value="XM_053207123.1"/>
</dbReference>
<feature type="disulfide bond" evidence="7">
    <location>
        <begin position="514"/>
        <end position="575"/>
    </location>
</feature>
<dbReference type="PANTHER" id="PTHR47653">
    <property type="entry name" value="PROTEIN BARK BEETLE"/>
    <property type="match status" value="1"/>
</dbReference>
<evidence type="ECO:0000313" key="11">
    <source>
        <dbReference type="RefSeq" id="XP_053063098.1"/>
    </source>
</evidence>
<keyword evidence="5" id="KW-0325">Glycoprotein</keyword>
<dbReference type="SMART" id="SM00202">
    <property type="entry name" value="SR"/>
    <property type="match status" value="5"/>
</dbReference>
<feature type="domain" description="SRCR" evidence="9">
    <location>
        <begin position="329"/>
        <end position="429"/>
    </location>
</feature>
<dbReference type="PROSITE" id="PS50287">
    <property type="entry name" value="SRCR_2"/>
    <property type="match status" value="5"/>
</dbReference>